<evidence type="ECO:0000256" key="1">
    <source>
        <dbReference type="ARBA" id="ARBA00025793"/>
    </source>
</evidence>
<sequence length="431" mass="48009">MVWDNLNKSFELDPQMLETMFGVLPIPKKDASKNVSIQKKAETVTILDARKAHNFAIQQRALGMRSIEVCEALLEGEGLTYEVLETLVKVAPSDDEKRKFQKFNGKLSDLGPSDRFFHALLEVPNAWSRLNAMLYQAQYKEELRQVQDGLQILKLACKELKESRTFRKLLEAVLKTGNRLNMGTNRGDAQAFKLDTLLKLADVKGTDNKTTLLHFVIQEIIRSESSKLNRTGSTCSTPCTPSTPGSPNSNFSSNLEAAMENPNAPNIGGEESKKMGMEMVMRLPAELSNVKKAGMLDLNSLKASAQKLINGLNGIRAQVREKKYAILEQGPRGLERSIDLSEDHFQGVMEKFVANAEARVAVVQNDIADVLVHLQKVSVYFYGVDGVKNDSEPLKVFVVVKQFLGMLEQSCKDVIKANQLVARTRGQPPQR</sequence>
<reference evidence="5 7" key="2">
    <citation type="journal article" date="2018" name="Plant J.">
        <title>The Physcomitrella patens chromosome-scale assembly reveals moss genome structure and evolution.</title>
        <authorList>
            <person name="Lang D."/>
            <person name="Ullrich K.K."/>
            <person name="Murat F."/>
            <person name="Fuchs J."/>
            <person name="Jenkins J."/>
            <person name="Haas F.B."/>
            <person name="Piednoel M."/>
            <person name="Gundlach H."/>
            <person name="Van Bel M."/>
            <person name="Meyberg R."/>
            <person name="Vives C."/>
            <person name="Morata J."/>
            <person name="Symeonidi A."/>
            <person name="Hiss M."/>
            <person name="Muchero W."/>
            <person name="Kamisugi Y."/>
            <person name="Saleh O."/>
            <person name="Blanc G."/>
            <person name="Decker E.L."/>
            <person name="van Gessel N."/>
            <person name="Grimwood J."/>
            <person name="Hayes R.D."/>
            <person name="Graham S.W."/>
            <person name="Gunter L.E."/>
            <person name="McDaniel S.F."/>
            <person name="Hoernstein S.N.W."/>
            <person name="Larsson A."/>
            <person name="Li F.W."/>
            <person name="Perroud P.F."/>
            <person name="Phillips J."/>
            <person name="Ranjan P."/>
            <person name="Rokshar D.S."/>
            <person name="Rothfels C.J."/>
            <person name="Schneider L."/>
            <person name="Shu S."/>
            <person name="Stevenson D.W."/>
            <person name="Thummler F."/>
            <person name="Tillich M."/>
            <person name="Villarreal Aguilar J.C."/>
            <person name="Widiez T."/>
            <person name="Wong G.K."/>
            <person name="Wymore A."/>
            <person name="Zhang Y."/>
            <person name="Zimmer A.D."/>
            <person name="Quatrano R.S."/>
            <person name="Mayer K.F.X."/>
            <person name="Goodstein D."/>
            <person name="Casacuberta J.M."/>
            <person name="Vandepoele K."/>
            <person name="Reski R."/>
            <person name="Cuming A.C."/>
            <person name="Tuskan G.A."/>
            <person name="Maumus F."/>
            <person name="Salse J."/>
            <person name="Schmutz J."/>
            <person name="Rensing S.A."/>
        </authorList>
    </citation>
    <scope>NUCLEOTIDE SEQUENCE [LARGE SCALE GENOMIC DNA]</scope>
    <source>
        <strain evidence="6 7">cv. Gransden 2004</strain>
    </source>
</reference>
<feature type="domain" description="FH2" evidence="4">
    <location>
        <begin position="1"/>
        <end position="431"/>
    </location>
</feature>
<evidence type="ECO:0000313" key="6">
    <source>
        <dbReference type="EnsemblPlants" id="Pp3c8_18820V3.1"/>
    </source>
</evidence>
<dbReference type="InterPro" id="IPR027643">
    <property type="entry name" value="Formin-like_plant"/>
</dbReference>
<organism evidence="5">
    <name type="scientific">Physcomitrium patens</name>
    <name type="common">Spreading-leaved earth moss</name>
    <name type="synonym">Physcomitrella patens</name>
    <dbReference type="NCBI Taxonomy" id="3218"/>
    <lineage>
        <taxon>Eukaryota</taxon>
        <taxon>Viridiplantae</taxon>
        <taxon>Streptophyta</taxon>
        <taxon>Embryophyta</taxon>
        <taxon>Bryophyta</taxon>
        <taxon>Bryophytina</taxon>
        <taxon>Bryopsida</taxon>
        <taxon>Funariidae</taxon>
        <taxon>Funariales</taxon>
        <taxon>Funariaceae</taxon>
        <taxon>Physcomitrium</taxon>
    </lineage>
</organism>
<dbReference type="AlphaFoldDB" id="A0A2K1K7X3"/>
<dbReference type="PANTHER" id="PTHR23213">
    <property type="entry name" value="FORMIN-RELATED"/>
    <property type="match status" value="1"/>
</dbReference>
<dbReference type="InterPro" id="IPR015425">
    <property type="entry name" value="FH2_Formin"/>
</dbReference>
<protein>
    <recommendedName>
        <fullName evidence="2">Formin-like protein</fullName>
    </recommendedName>
</protein>
<dbReference type="GO" id="GO:0005856">
    <property type="term" value="C:cytoskeleton"/>
    <property type="evidence" value="ECO:0000318"/>
    <property type="project" value="GO_Central"/>
</dbReference>
<dbReference type="SUPFAM" id="SSF101447">
    <property type="entry name" value="Formin homology 2 domain (FH2 domain)"/>
    <property type="match status" value="1"/>
</dbReference>
<evidence type="ECO:0000313" key="5">
    <source>
        <dbReference type="EMBL" id="PNR49875.1"/>
    </source>
</evidence>
<dbReference type="GO" id="GO:0030036">
    <property type="term" value="P:actin cytoskeleton organization"/>
    <property type="evidence" value="ECO:0000318"/>
    <property type="project" value="GO_Central"/>
</dbReference>
<dbReference type="GO" id="GO:0045010">
    <property type="term" value="P:actin nucleation"/>
    <property type="evidence" value="ECO:0007669"/>
    <property type="project" value="InterPro"/>
</dbReference>
<dbReference type="Gene3D" id="1.20.58.2220">
    <property type="entry name" value="Formin, FH2 domain"/>
    <property type="match status" value="1"/>
</dbReference>
<reference evidence="6" key="3">
    <citation type="submission" date="2020-12" db="UniProtKB">
        <authorList>
            <consortium name="EnsemblPlants"/>
        </authorList>
    </citation>
    <scope>IDENTIFICATION</scope>
</reference>
<dbReference type="GO" id="GO:0051015">
    <property type="term" value="F:actin filament binding"/>
    <property type="evidence" value="ECO:0000318"/>
    <property type="project" value="GO_Central"/>
</dbReference>
<dbReference type="PANTHER" id="PTHR23213:SF368">
    <property type="entry name" value="HISTONE H3-K79 METHYLTRANSFERASE"/>
    <property type="match status" value="1"/>
</dbReference>
<dbReference type="STRING" id="3218.A0A2K1K7X3"/>
<dbReference type="Gramene" id="Pp3c8_18820V3.1">
    <property type="protein sequence ID" value="Pp3c8_18820V3.1"/>
    <property type="gene ID" value="Pp3c8_18820"/>
</dbReference>
<dbReference type="PROSITE" id="PS51444">
    <property type="entry name" value="FH2"/>
    <property type="match status" value="1"/>
</dbReference>
<evidence type="ECO:0000259" key="4">
    <source>
        <dbReference type="PROSITE" id="PS51444"/>
    </source>
</evidence>
<reference evidence="5 7" key="1">
    <citation type="journal article" date="2008" name="Science">
        <title>The Physcomitrella genome reveals evolutionary insights into the conquest of land by plants.</title>
        <authorList>
            <person name="Rensing S."/>
            <person name="Lang D."/>
            <person name="Zimmer A."/>
            <person name="Terry A."/>
            <person name="Salamov A."/>
            <person name="Shapiro H."/>
            <person name="Nishiyama T."/>
            <person name="Perroud P.-F."/>
            <person name="Lindquist E."/>
            <person name="Kamisugi Y."/>
            <person name="Tanahashi T."/>
            <person name="Sakakibara K."/>
            <person name="Fujita T."/>
            <person name="Oishi K."/>
            <person name="Shin-I T."/>
            <person name="Kuroki Y."/>
            <person name="Toyoda A."/>
            <person name="Suzuki Y."/>
            <person name="Hashimoto A."/>
            <person name="Yamaguchi K."/>
            <person name="Sugano A."/>
            <person name="Kohara Y."/>
            <person name="Fujiyama A."/>
            <person name="Anterola A."/>
            <person name="Aoki S."/>
            <person name="Ashton N."/>
            <person name="Barbazuk W.B."/>
            <person name="Barker E."/>
            <person name="Bennetzen J."/>
            <person name="Bezanilla M."/>
            <person name="Blankenship R."/>
            <person name="Cho S.H."/>
            <person name="Dutcher S."/>
            <person name="Estelle M."/>
            <person name="Fawcett J.A."/>
            <person name="Gundlach H."/>
            <person name="Hanada K."/>
            <person name="Heyl A."/>
            <person name="Hicks K.A."/>
            <person name="Hugh J."/>
            <person name="Lohr M."/>
            <person name="Mayer K."/>
            <person name="Melkozernov A."/>
            <person name="Murata T."/>
            <person name="Nelson D."/>
            <person name="Pils B."/>
            <person name="Prigge M."/>
            <person name="Reiss B."/>
            <person name="Renner T."/>
            <person name="Rombauts S."/>
            <person name="Rushton P."/>
            <person name="Sanderfoot A."/>
            <person name="Schween G."/>
            <person name="Shiu S.-H."/>
            <person name="Stueber K."/>
            <person name="Theodoulou F.L."/>
            <person name="Tu H."/>
            <person name="Van de Peer Y."/>
            <person name="Verrier P.J."/>
            <person name="Waters E."/>
            <person name="Wood A."/>
            <person name="Yang L."/>
            <person name="Cove D."/>
            <person name="Cuming A."/>
            <person name="Hasebe M."/>
            <person name="Lucas S."/>
            <person name="Mishler D.B."/>
            <person name="Reski R."/>
            <person name="Grigoriev I."/>
            <person name="Quatrano R.S."/>
            <person name="Boore J.L."/>
        </authorList>
    </citation>
    <scope>NUCLEOTIDE SEQUENCE [LARGE SCALE GENOMIC DNA]</scope>
    <source>
        <strain evidence="6 7">cv. Gransden 2004</strain>
    </source>
</reference>
<dbReference type="SMART" id="SM00498">
    <property type="entry name" value="FH2"/>
    <property type="match status" value="1"/>
</dbReference>
<dbReference type="EnsemblPlants" id="Pp3c8_18820V3.2">
    <property type="protein sequence ID" value="Pp3c8_18820V3.2"/>
    <property type="gene ID" value="Pp3c8_18820"/>
</dbReference>
<accession>A0A2K1K7X3</accession>
<dbReference type="Proteomes" id="UP000006727">
    <property type="component" value="Chromosome 8"/>
</dbReference>
<dbReference type="Pfam" id="PF02181">
    <property type="entry name" value="FH2"/>
    <property type="match status" value="1"/>
</dbReference>
<dbReference type="EMBL" id="ABEU02000008">
    <property type="protein sequence ID" value="PNR49875.1"/>
    <property type="molecule type" value="Genomic_DNA"/>
</dbReference>
<dbReference type="InParanoid" id="A0A2K1K7X3"/>
<gene>
    <name evidence="5" type="ORF">PHYPA_011771</name>
</gene>
<dbReference type="FunCoup" id="A0A2K1K7X3">
    <property type="interactions" value="99"/>
</dbReference>
<comment type="similarity">
    <text evidence="1">Belongs to the formin-like family. Class-I subfamily.</text>
</comment>
<feature type="compositionally biased region" description="Low complexity" evidence="3">
    <location>
        <begin position="231"/>
        <end position="248"/>
    </location>
</feature>
<dbReference type="InterPro" id="IPR042201">
    <property type="entry name" value="FH2_Formin_sf"/>
</dbReference>
<evidence type="ECO:0000313" key="7">
    <source>
        <dbReference type="Proteomes" id="UP000006727"/>
    </source>
</evidence>
<dbReference type="Gramene" id="Pp3c8_18820V3.2">
    <property type="protein sequence ID" value="Pp3c8_18820V3.2"/>
    <property type="gene ID" value="Pp3c8_18820"/>
</dbReference>
<dbReference type="EnsemblPlants" id="Pp3c8_18820V3.1">
    <property type="protein sequence ID" value="Pp3c8_18820V3.1"/>
    <property type="gene ID" value="Pp3c8_18820"/>
</dbReference>
<feature type="region of interest" description="Disordered" evidence="3">
    <location>
        <begin position="228"/>
        <end position="248"/>
    </location>
</feature>
<proteinExistence type="inferred from homology"/>
<evidence type="ECO:0000256" key="3">
    <source>
        <dbReference type="SAM" id="MobiDB-lite"/>
    </source>
</evidence>
<keyword evidence="7" id="KW-1185">Reference proteome</keyword>
<name>A0A2K1K7X3_PHYPA</name>
<evidence type="ECO:0000256" key="2">
    <source>
        <dbReference type="RuleBase" id="RU361260"/>
    </source>
</evidence>